<proteinExistence type="predicted"/>
<feature type="transmembrane region" description="Helical" evidence="2">
    <location>
        <begin position="175"/>
        <end position="197"/>
    </location>
</feature>
<feature type="compositionally biased region" description="Low complexity" evidence="1">
    <location>
        <begin position="89"/>
        <end position="99"/>
    </location>
</feature>
<comment type="caution">
    <text evidence="3">The sequence shown here is derived from an EMBL/GenBank/DDBJ whole genome shotgun (WGS) entry which is preliminary data.</text>
</comment>
<gene>
    <name evidence="3" type="ORF">ACFQ5X_35290</name>
</gene>
<keyword evidence="2" id="KW-0812">Transmembrane</keyword>
<keyword evidence="4" id="KW-1185">Reference proteome</keyword>
<protein>
    <submittedName>
        <fullName evidence="3">Helix-turn-helix domain-containing protein</fullName>
    </submittedName>
</protein>
<feature type="region of interest" description="Disordered" evidence="1">
    <location>
        <begin position="290"/>
        <end position="314"/>
    </location>
</feature>
<dbReference type="InterPro" id="IPR001387">
    <property type="entry name" value="Cro/C1-type_HTH"/>
</dbReference>
<organism evidence="3 4">
    <name type="scientific">Streptomyces kaempferi</name>
    <dbReference type="NCBI Taxonomy" id="333725"/>
    <lineage>
        <taxon>Bacteria</taxon>
        <taxon>Bacillati</taxon>
        <taxon>Actinomycetota</taxon>
        <taxon>Actinomycetes</taxon>
        <taxon>Kitasatosporales</taxon>
        <taxon>Streptomycetaceae</taxon>
        <taxon>Streptomyces</taxon>
    </lineage>
</organism>
<dbReference type="Pfam" id="PF13560">
    <property type="entry name" value="HTH_31"/>
    <property type="match status" value="1"/>
</dbReference>
<accession>A0ABW3XPG4</accession>
<dbReference type="RefSeq" id="WP_381234047.1">
    <property type="nucleotide sequence ID" value="NZ_JBHSKH010000019.1"/>
</dbReference>
<sequence>MSSQDEVEEFAALLRRLKARTDRSYAALARRLNMNASTLHRYCAGDAVPLGFAPVERFAAMCEASPAERIELHRRWILAVAARQRSRTATEPAPEGAGAHPACSENSQADGAAELASAVTADSISTTAAEFVSPSAPGPSPGPRQTPAKSVAGSSRERDAASHPASRNPWSRRRVAVAAAVVTALIATLGSLSALSYGHFWTTGGNQASGTKTAKTADARHDSPTQSAPASTALHRPPGAPSPKAPAAGDRSSNPSMNPSAKAVPAAPPLTWTANSQLWELGCHHDYVIDKAPRQVPPPPAPQDAAPWARTQGAAHGGQTLVGISVQGRTDAAVVLEALRVRIVGRATPVKGTVYATGQGCGSDMNPRSFAVDLDMDRPIARSVQGGEGGTSTPAMRMPYRVSAKDPEVLLVDARTAGCDCRWYLELDWSSQGRTGTERIDDHGLAFRTSGIKGLPRYWYARDGWTPLTS</sequence>
<keyword evidence="2" id="KW-1133">Transmembrane helix</keyword>
<feature type="region of interest" description="Disordered" evidence="1">
    <location>
        <begin position="206"/>
        <end position="265"/>
    </location>
</feature>
<keyword evidence="2" id="KW-0472">Membrane</keyword>
<dbReference type="CDD" id="cd00093">
    <property type="entry name" value="HTH_XRE"/>
    <property type="match status" value="1"/>
</dbReference>
<reference evidence="4" key="1">
    <citation type="journal article" date="2019" name="Int. J. Syst. Evol. Microbiol.">
        <title>The Global Catalogue of Microorganisms (GCM) 10K type strain sequencing project: providing services to taxonomists for standard genome sequencing and annotation.</title>
        <authorList>
            <consortium name="The Broad Institute Genomics Platform"/>
            <consortium name="The Broad Institute Genome Sequencing Center for Infectious Disease"/>
            <person name="Wu L."/>
            <person name="Ma J."/>
        </authorList>
    </citation>
    <scope>NUCLEOTIDE SEQUENCE [LARGE SCALE GENOMIC DNA]</scope>
    <source>
        <strain evidence="4">CGMCC 4.7020</strain>
    </source>
</reference>
<evidence type="ECO:0000256" key="2">
    <source>
        <dbReference type="SAM" id="Phobius"/>
    </source>
</evidence>
<evidence type="ECO:0000256" key="1">
    <source>
        <dbReference type="SAM" id="MobiDB-lite"/>
    </source>
</evidence>
<dbReference type="EMBL" id="JBHTMM010000067">
    <property type="protein sequence ID" value="MFD1311073.1"/>
    <property type="molecule type" value="Genomic_DNA"/>
</dbReference>
<feature type="region of interest" description="Disordered" evidence="1">
    <location>
        <begin position="87"/>
        <end position="117"/>
    </location>
</feature>
<name>A0ABW3XPG4_9ACTN</name>
<evidence type="ECO:0000313" key="3">
    <source>
        <dbReference type="EMBL" id="MFD1311073.1"/>
    </source>
</evidence>
<feature type="region of interest" description="Disordered" evidence="1">
    <location>
        <begin position="130"/>
        <end position="172"/>
    </location>
</feature>
<dbReference type="Proteomes" id="UP001597058">
    <property type="component" value="Unassembled WGS sequence"/>
</dbReference>
<evidence type="ECO:0000313" key="4">
    <source>
        <dbReference type="Proteomes" id="UP001597058"/>
    </source>
</evidence>